<dbReference type="Pfam" id="PF09954">
    <property type="entry name" value="DUF2188"/>
    <property type="match status" value="1"/>
</dbReference>
<sequence length="65" mass="7168">MSSRDGPDRTIFNVSPHDGGWAVEHEGLFSDHSRDKEVAKAAANKRARASQDAGRPCKVLVWGEY</sequence>
<organism evidence="1 2">
    <name type="scientific">Phenylobacterium terrae</name>
    <dbReference type="NCBI Taxonomy" id="2665495"/>
    <lineage>
        <taxon>Bacteria</taxon>
        <taxon>Pseudomonadati</taxon>
        <taxon>Pseudomonadota</taxon>
        <taxon>Alphaproteobacteria</taxon>
        <taxon>Caulobacterales</taxon>
        <taxon>Caulobacteraceae</taxon>
        <taxon>Phenylobacterium</taxon>
    </lineage>
</organism>
<evidence type="ECO:0000313" key="1">
    <source>
        <dbReference type="EMBL" id="MFD1782217.1"/>
    </source>
</evidence>
<dbReference type="RefSeq" id="WP_377280956.1">
    <property type="nucleotide sequence ID" value="NZ_JBHRSI010000003.1"/>
</dbReference>
<keyword evidence="2" id="KW-1185">Reference proteome</keyword>
<evidence type="ECO:0000313" key="2">
    <source>
        <dbReference type="Proteomes" id="UP001597237"/>
    </source>
</evidence>
<protein>
    <submittedName>
        <fullName evidence="1">DUF2188 domain-containing protein</fullName>
    </submittedName>
</protein>
<gene>
    <name evidence="1" type="ORF">ACFSC0_02335</name>
</gene>
<dbReference type="InterPro" id="IPR018691">
    <property type="entry name" value="DUF2188"/>
</dbReference>
<comment type="caution">
    <text evidence="1">The sequence shown here is derived from an EMBL/GenBank/DDBJ whole genome shotgun (WGS) entry which is preliminary data.</text>
</comment>
<dbReference type="Proteomes" id="UP001597237">
    <property type="component" value="Unassembled WGS sequence"/>
</dbReference>
<name>A0ABW4MW65_9CAUL</name>
<reference evidence="2" key="1">
    <citation type="journal article" date="2019" name="Int. J. Syst. Evol. Microbiol.">
        <title>The Global Catalogue of Microorganisms (GCM) 10K type strain sequencing project: providing services to taxonomists for standard genome sequencing and annotation.</title>
        <authorList>
            <consortium name="The Broad Institute Genomics Platform"/>
            <consortium name="The Broad Institute Genome Sequencing Center for Infectious Disease"/>
            <person name="Wu L."/>
            <person name="Ma J."/>
        </authorList>
    </citation>
    <scope>NUCLEOTIDE SEQUENCE [LARGE SCALE GENOMIC DNA]</scope>
    <source>
        <strain evidence="2">DFY28</strain>
    </source>
</reference>
<accession>A0ABW4MW65</accession>
<proteinExistence type="predicted"/>
<dbReference type="EMBL" id="JBHUEY010000001">
    <property type="protein sequence ID" value="MFD1782217.1"/>
    <property type="molecule type" value="Genomic_DNA"/>
</dbReference>